<feature type="region of interest" description="Disordered" evidence="1">
    <location>
        <begin position="1"/>
        <end position="35"/>
    </location>
</feature>
<feature type="compositionally biased region" description="Low complexity" evidence="1">
    <location>
        <begin position="1"/>
        <end position="24"/>
    </location>
</feature>
<dbReference type="AlphaFoldDB" id="A0AAW2SLD2"/>
<dbReference type="EMBL" id="JACGWJ010000010">
    <property type="protein sequence ID" value="KAL0393257.1"/>
    <property type="molecule type" value="Genomic_DNA"/>
</dbReference>
<proteinExistence type="predicted"/>
<organism evidence="2">
    <name type="scientific">Sesamum radiatum</name>
    <name type="common">Black benniseed</name>
    <dbReference type="NCBI Taxonomy" id="300843"/>
    <lineage>
        <taxon>Eukaryota</taxon>
        <taxon>Viridiplantae</taxon>
        <taxon>Streptophyta</taxon>
        <taxon>Embryophyta</taxon>
        <taxon>Tracheophyta</taxon>
        <taxon>Spermatophyta</taxon>
        <taxon>Magnoliopsida</taxon>
        <taxon>eudicotyledons</taxon>
        <taxon>Gunneridae</taxon>
        <taxon>Pentapetalae</taxon>
        <taxon>asterids</taxon>
        <taxon>lamiids</taxon>
        <taxon>Lamiales</taxon>
        <taxon>Pedaliaceae</taxon>
        <taxon>Sesamum</taxon>
    </lineage>
</organism>
<comment type="caution">
    <text evidence="2">The sequence shown here is derived from an EMBL/GenBank/DDBJ whole genome shotgun (WGS) entry which is preliminary data.</text>
</comment>
<sequence>MSVNSSSSLGSSYNSNSSRLSATSPQPLAKIGPSVPRIETSIEIADLDENSPEDPSLEEHTFKNYEKIMSKDPWTGIICSLSTSFQSLREKYYIPREYDILLPRSFDRMHLPPPGYYTLSIAHLDAGLHFPLARLVFEILGRSDIHPI</sequence>
<gene>
    <name evidence="2" type="ORF">Sradi_2548500</name>
</gene>
<protein>
    <submittedName>
        <fullName evidence="2">Uncharacterized protein</fullName>
    </submittedName>
</protein>
<name>A0AAW2SLD2_SESRA</name>
<reference evidence="2" key="2">
    <citation type="journal article" date="2024" name="Plant">
        <title>Genomic evolution and insights into agronomic trait innovations of Sesamum species.</title>
        <authorList>
            <person name="Miao H."/>
            <person name="Wang L."/>
            <person name="Qu L."/>
            <person name="Liu H."/>
            <person name="Sun Y."/>
            <person name="Le M."/>
            <person name="Wang Q."/>
            <person name="Wei S."/>
            <person name="Zheng Y."/>
            <person name="Lin W."/>
            <person name="Duan Y."/>
            <person name="Cao H."/>
            <person name="Xiong S."/>
            <person name="Wang X."/>
            <person name="Wei L."/>
            <person name="Li C."/>
            <person name="Ma Q."/>
            <person name="Ju M."/>
            <person name="Zhao R."/>
            <person name="Li G."/>
            <person name="Mu C."/>
            <person name="Tian Q."/>
            <person name="Mei H."/>
            <person name="Zhang T."/>
            <person name="Gao T."/>
            <person name="Zhang H."/>
        </authorList>
    </citation>
    <scope>NUCLEOTIDE SEQUENCE</scope>
    <source>
        <strain evidence="2">G02</strain>
    </source>
</reference>
<evidence type="ECO:0000313" key="2">
    <source>
        <dbReference type="EMBL" id="KAL0393257.1"/>
    </source>
</evidence>
<evidence type="ECO:0000256" key="1">
    <source>
        <dbReference type="SAM" id="MobiDB-lite"/>
    </source>
</evidence>
<accession>A0AAW2SLD2</accession>
<reference evidence="2" key="1">
    <citation type="submission" date="2020-06" db="EMBL/GenBank/DDBJ databases">
        <authorList>
            <person name="Li T."/>
            <person name="Hu X."/>
            <person name="Zhang T."/>
            <person name="Song X."/>
            <person name="Zhang H."/>
            <person name="Dai N."/>
            <person name="Sheng W."/>
            <person name="Hou X."/>
            <person name="Wei L."/>
        </authorList>
    </citation>
    <scope>NUCLEOTIDE SEQUENCE</scope>
    <source>
        <strain evidence="2">G02</strain>
        <tissue evidence="2">Leaf</tissue>
    </source>
</reference>